<dbReference type="EMBL" id="GL883092">
    <property type="protein sequence ID" value="EGG11468.1"/>
    <property type="molecule type" value="Genomic_DNA"/>
</dbReference>
<dbReference type="AlphaFoldDB" id="F4R8C7"/>
<proteinExistence type="predicted"/>
<dbReference type="Proteomes" id="UP000001072">
    <property type="component" value="Unassembled WGS sequence"/>
</dbReference>
<accession>F4R8C7</accession>
<dbReference type="KEGG" id="mlr:MELLADRAFT_70828"/>
<dbReference type="InParanoid" id="F4R8C7"/>
<keyword evidence="2" id="KW-1185">Reference proteome</keyword>
<protein>
    <submittedName>
        <fullName evidence="1">Uncharacterized protein</fullName>
    </submittedName>
</protein>
<gene>
    <name evidence="1" type="ORF">MELLADRAFT_70828</name>
</gene>
<dbReference type="HOGENOM" id="CLU_2469556_0_0_1"/>
<dbReference type="GeneID" id="18931649"/>
<dbReference type="VEuPathDB" id="FungiDB:MELLADRAFT_70828"/>
<organism evidence="2">
    <name type="scientific">Melampsora larici-populina (strain 98AG31 / pathotype 3-4-7)</name>
    <name type="common">Poplar leaf rust fungus</name>
    <dbReference type="NCBI Taxonomy" id="747676"/>
    <lineage>
        <taxon>Eukaryota</taxon>
        <taxon>Fungi</taxon>
        <taxon>Dikarya</taxon>
        <taxon>Basidiomycota</taxon>
        <taxon>Pucciniomycotina</taxon>
        <taxon>Pucciniomycetes</taxon>
        <taxon>Pucciniales</taxon>
        <taxon>Melampsoraceae</taxon>
        <taxon>Melampsora</taxon>
    </lineage>
</organism>
<name>F4R8C7_MELLP</name>
<dbReference type="OrthoDB" id="1937145at2759"/>
<dbReference type="RefSeq" id="XP_007405103.1">
    <property type="nucleotide sequence ID" value="XM_007405041.1"/>
</dbReference>
<reference evidence="2" key="1">
    <citation type="journal article" date="2011" name="Proc. Natl. Acad. Sci. U.S.A.">
        <title>Obligate biotrophy features unraveled by the genomic analysis of rust fungi.</title>
        <authorList>
            <person name="Duplessis S."/>
            <person name="Cuomo C.A."/>
            <person name="Lin Y.-C."/>
            <person name="Aerts A."/>
            <person name="Tisserant E."/>
            <person name="Veneault-Fourrey C."/>
            <person name="Joly D.L."/>
            <person name="Hacquard S."/>
            <person name="Amselem J."/>
            <person name="Cantarel B.L."/>
            <person name="Chiu R."/>
            <person name="Coutinho P.M."/>
            <person name="Feau N."/>
            <person name="Field M."/>
            <person name="Frey P."/>
            <person name="Gelhaye E."/>
            <person name="Goldberg J."/>
            <person name="Grabherr M.G."/>
            <person name="Kodira C.D."/>
            <person name="Kohler A."/>
            <person name="Kuees U."/>
            <person name="Lindquist E.A."/>
            <person name="Lucas S.M."/>
            <person name="Mago R."/>
            <person name="Mauceli E."/>
            <person name="Morin E."/>
            <person name="Murat C."/>
            <person name="Pangilinan J.L."/>
            <person name="Park R."/>
            <person name="Pearson M."/>
            <person name="Quesneville H."/>
            <person name="Rouhier N."/>
            <person name="Sakthikumar S."/>
            <person name="Salamov A.A."/>
            <person name="Schmutz J."/>
            <person name="Selles B."/>
            <person name="Shapiro H."/>
            <person name="Tanguay P."/>
            <person name="Tuskan G.A."/>
            <person name="Henrissat B."/>
            <person name="Van de Peer Y."/>
            <person name="Rouze P."/>
            <person name="Ellis J.G."/>
            <person name="Dodds P.N."/>
            <person name="Schein J.E."/>
            <person name="Zhong S."/>
            <person name="Hamelin R.C."/>
            <person name="Grigoriev I.V."/>
            <person name="Szabo L.J."/>
            <person name="Martin F."/>
        </authorList>
    </citation>
    <scope>NUCLEOTIDE SEQUENCE [LARGE SCALE GENOMIC DNA]</scope>
    <source>
        <strain evidence="2">98AG31 / pathotype 3-4-7</strain>
    </source>
</reference>
<evidence type="ECO:0000313" key="2">
    <source>
        <dbReference type="Proteomes" id="UP000001072"/>
    </source>
</evidence>
<evidence type="ECO:0000313" key="1">
    <source>
        <dbReference type="EMBL" id="EGG11468.1"/>
    </source>
</evidence>
<sequence>MDQAVKVEKTRLTSDLAIASAKLEKFPYKKQAMELFDQGAAEAFGGDEDLELEAADVLCDEAKASSFVNLSAKLRFKWLFKQIKKNEE</sequence>